<dbReference type="Proteomes" id="UP000467700">
    <property type="component" value="Unassembled WGS sequence"/>
</dbReference>
<evidence type="ECO:0000259" key="1">
    <source>
        <dbReference type="Pfam" id="PF12417"/>
    </source>
</evidence>
<organism evidence="2 3">
    <name type="scientific">Cyclocybe aegerita</name>
    <name type="common">Black poplar mushroom</name>
    <name type="synonym">Agrocybe aegerita</name>
    <dbReference type="NCBI Taxonomy" id="1973307"/>
    <lineage>
        <taxon>Eukaryota</taxon>
        <taxon>Fungi</taxon>
        <taxon>Dikarya</taxon>
        <taxon>Basidiomycota</taxon>
        <taxon>Agaricomycotina</taxon>
        <taxon>Agaricomycetes</taxon>
        <taxon>Agaricomycetidae</taxon>
        <taxon>Agaricales</taxon>
        <taxon>Agaricineae</taxon>
        <taxon>Bolbitiaceae</taxon>
        <taxon>Cyclocybe</taxon>
    </lineage>
</organism>
<feature type="domain" description="DUF3669" evidence="1">
    <location>
        <begin position="243"/>
        <end position="281"/>
    </location>
</feature>
<dbReference type="PANTHER" id="PTHR40780">
    <property type="entry name" value="DUF3669 DOMAIN-CONTAINING PROTEIN"/>
    <property type="match status" value="1"/>
</dbReference>
<accession>A0A8S0VV56</accession>
<sequence length="325" mass="37320">MRHHLFSHHHHQSMDPVVLSDTPVCIGRGSFAEIYFVSAKLWVFKVVQNPQNADALVREYDACHSLYYRCNNDSFFAIPRALALNVPQGASPAFRMPPPSPPRQPSRRAPRQIVVEDEFDPFDRAAYALDRVHDLPSAAKAYLRQSYFPQGVNIGPSLCRLYFGKEIPLQSKPPRFINSQNFPLDARRYQALYELFPQDLDPLEKVAEGMGEMLGRIHFCASYDGRDIEFVLGGSGYSTFSFWVIDFNQMRKWTKEESDIEKLTSSFFSNDPYYPRPRPSDPLYIAFKTGYRLAVSDHLSPLADAFFTEIEAEQLHRDENRHAEG</sequence>
<gene>
    <name evidence="2" type="ORF">AAE3_LOCUS13832</name>
</gene>
<proteinExistence type="predicted"/>
<comment type="caution">
    <text evidence="2">The sequence shown here is derived from an EMBL/GenBank/DDBJ whole genome shotgun (WGS) entry which is preliminary data.</text>
</comment>
<name>A0A8S0VV56_CYCAE</name>
<dbReference type="InterPro" id="IPR022137">
    <property type="entry name" value="Znf_prot_DUF3669"/>
</dbReference>
<dbReference type="Pfam" id="PF12417">
    <property type="entry name" value="DUF3669"/>
    <property type="match status" value="1"/>
</dbReference>
<dbReference type="EMBL" id="CACVBS010000112">
    <property type="protein sequence ID" value="CAA7271450.1"/>
    <property type="molecule type" value="Genomic_DNA"/>
</dbReference>
<keyword evidence="3" id="KW-1185">Reference proteome</keyword>
<protein>
    <recommendedName>
        <fullName evidence="1">DUF3669 domain-containing protein</fullName>
    </recommendedName>
</protein>
<dbReference type="AlphaFoldDB" id="A0A8S0VV56"/>
<evidence type="ECO:0000313" key="3">
    <source>
        <dbReference type="Proteomes" id="UP000467700"/>
    </source>
</evidence>
<evidence type="ECO:0000313" key="2">
    <source>
        <dbReference type="EMBL" id="CAA7271450.1"/>
    </source>
</evidence>
<reference evidence="2 3" key="1">
    <citation type="submission" date="2020-01" db="EMBL/GenBank/DDBJ databases">
        <authorList>
            <person name="Gupta K D."/>
        </authorList>
    </citation>
    <scope>NUCLEOTIDE SEQUENCE [LARGE SCALE GENOMIC DNA]</scope>
</reference>
<dbReference type="PANTHER" id="PTHR40780:SF2">
    <property type="entry name" value="DUF3669 DOMAIN-CONTAINING PROTEIN"/>
    <property type="match status" value="1"/>
</dbReference>
<dbReference type="OrthoDB" id="2993351at2759"/>